<dbReference type="Proteomes" id="UP000299102">
    <property type="component" value="Unassembled WGS sequence"/>
</dbReference>
<evidence type="ECO:0000313" key="2">
    <source>
        <dbReference type="Proteomes" id="UP000299102"/>
    </source>
</evidence>
<reference evidence="1 2" key="1">
    <citation type="journal article" date="2019" name="Commun. Biol.">
        <title>The bagworm genome reveals a unique fibroin gene that provides high tensile strength.</title>
        <authorList>
            <person name="Kono N."/>
            <person name="Nakamura H."/>
            <person name="Ohtoshi R."/>
            <person name="Tomita M."/>
            <person name="Numata K."/>
            <person name="Arakawa K."/>
        </authorList>
    </citation>
    <scope>NUCLEOTIDE SEQUENCE [LARGE SCALE GENOMIC DNA]</scope>
</reference>
<organism evidence="1 2">
    <name type="scientific">Eumeta variegata</name>
    <name type="common">Bagworm moth</name>
    <name type="synonym">Eumeta japonica</name>
    <dbReference type="NCBI Taxonomy" id="151549"/>
    <lineage>
        <taxon>Eukaryota</taxon>
        <taxon>Metazoa</taxon>
        <taxon>Ecdysozoa</taxon>
        <taxon>Arthropoda</taxon>
        <taxon>Hexapoda</taxon>
        <taxon>Insecta</taxon>
        <taxon>Pterygota</taxon>
        <taxon>Neoptera</taxon>
        <taxon>Endopterygota</taxon>
        <taxon>Lepidoptera</taxon>
        <taxon>Glossata</taxon>
        <taxon>Ditrysia</taxon>
        <taxon>Tineoidea</taxon>
        <taxon>Psychidae</taxon>
        <taxon>Oiketicinae</taxon>
        <taxon>Eumeta</taxon>
    </lineage>
</organism>
<keyword evidence="2" id="KW-1185">Reference proteome</keyword>
<gene>
    <name evidence="1" type="ORF">EVAR_65028_1</name>
</gene>
<protein>
    <submittedName>
        <fullName evidence="1">Uncharacterized protein</fullName>
    </submittedName>
</protein>
<dbReference type="AlphaFoldDB" id="A0A4C1YTV8"/>
<name>A0A4C1YTV8_EUMVA</name>
<sequence>MQLLLFHFIQRVKVPVDHSSSDPSIYTIYPIHFHLIFYFLLRDQQCTGYSLRCVKMTSCECPRAAVTNYSVLAHLVVSSSTMI</sequence>
<dbReference type="EMBL" id="BGZK01001376">
    <property type="protein sequence ID" value="GBP78600.1"/>
    <property type="molecule type" value="Genomic_DNA"/>
</dbReference>
<accession>A0A4C1YTV8</accession>
<proteinExistence type="predicted"/>
<evidence type="ECO:0000313" key="1">
    <source>
        <dbReference type="EMBL" id="GBP78600.1"/>
    </source>
</evidence>
<comment type="caution">
    <text evidence="1">The sequence shown here is derived from an EMBL/GenBank/DDBJ whole genome shotgun (WGS) entry which is preliminary data.</text>
</comment>